<evidence type="ECO:0000313" key="3">
    <source>
        <dbReference type="Proteomes" id="UP000325440"/>
    </source>
</evidence>
<organism evidence="2 3">
    <name type="scientific">Cinara cedri</name>
    <dbReference type="NCBI Taxonomy" id="506608"/>
    <lineage>
        <taxon>Eukaryota</taxon>
        <taxon>Metazoa</taxon>
        <taxon>Ecdysozoa</taxon>
        <taxon>Arthropoda</taxon>
        <taxon>Hexapoda</taxon>
        <taxon>Insecta</taxon>
        <taxon>Pterygota</taxon>
        <taxon>Neoptera</taxon>
        <taxon>Paraneoptera</taxon>
        <taxon>Hemiptera</taxon>
        <taxon>Sternorrhyncha</taxon>
        <taxon>Aphidomorpha</taxon>
        <taxon>Aphidoidea</taxon>
        <taxon>Aphididae</taxon>
        <taxon>Lachninae</taxon>
        <taxon>Cinara</taxon>
    </lineage>
</organism>
<feature type="compositionally biased region" description="Low complexity" evidence="1">
    <location>
        <begin position="1035"/>
        <end position="1046"/>
    </location>
</feature>
<feature type="region of interest" description="Disordered" evidence="1">
    <location>
        <begin position="812"/>
        <end position="951"/>
    </location>
</feature>
<feature type="compositionally biased region" description="Basic residues" evidence="1">
    <location>
        <begin position="273"/>
        <end position="282"/>
    </location>
</feature>
<proteinExistence type="predicted"/>
<feature type="compositionally biased region" description="Polar residues" evidence="1">
    <location>
        <begin position="256"/>
        <end position="269"/>
    </location>
</feature>
<feature type="region of interest" description="Disordered" evidence="1">
    <location>
        <begin position="1034"/>
        <end position="1062"/>
    </location>
</feature>
<feature type="region of interest" description="Disordered" evidence="1">
    <location>
        <begin position="609"/>
        <end position="635"/>
    </location>
</feature>
<protein>
    <submittedName>
        <fullName evidence="2">Uncharacterized protein</fullName>
    </submittedName>
</protein>
<feature type="compositionally biased region" description="Polar residues" evidence="1">
    <location>
        <begin position="47"/>
        <end position="56"/>
    </location>
</feature>
<feature type="compositionally biased region" description="Basic residues" evidence="1">
    <location>
        <begin position="859"/>
        <end position="875"/>
    </location>
</feature>
<feature type="compositionally biased region" description="Low complexity" evidence="1">
    <location>
        <begin position="920"/>
        <end position="937"/>
    </location>
</feature>
<feature type="compositionally biased region" description="Basic and acidic residues" evidence="1">
    <location>
        <begin position="609"/>
        <end position="621"/>
    </location>
</feature>
<name>A0A5E4LYW9_9HEMI</name>
<reference evidence="2 3" key="1">
    <citation type="submission" date="2019-08" db="EMBL/GenBank/DDBJ databases">
        <authorList>
            <person name="Alioto T."/>
            <person name="Alioto T."/>
            <person name="Gomez Garrido J."/>
        </authorList>
    </citation>
    <scope>NUCLEOTIDE SEQUENCE [LARGE SCALE GENOMIC DNA]</scope>
</reference>
<gene>
    <name evidence="2" type="ORF">CINCED_3A019160</name>
</gene>
<dbReference type="Proteomes" id="UP000325440">
    <property type="component" value="Unassembled WGS sequence"/>
</dbReference>
<dbReference type="EMBL" id="CABPRJ010000001">
    <property type="protein sequence ID" value="VVC24104.1"/>
    <property type="molecule type" value="Genomic_DNA"/>
</dbReference>
<feature type="compositionally biased region" description="Low complexity" evidence="1">
    <location>
        <begin position="835"/>
        <end position="845"/>
    </location>
</feature>
<evidence type="ECO:0000313" key="2">
    <source>
        <dbReference type="EMBL" id="VVC24104.1"/>
    </source>
</evidence>
<sequence>MPYEPLVLLRRLAPEEVDKLIRQNPLPINPSQNAQINDNQEEEKDVVSNNSILPTKNQKKFSRSSPKLRVLSTNLNSSSRDVKFVDELQRGKPLKKQNHEISLKNHNEITYTDKTNVACKDIFNKELFVVIENGINEVIRDMVNSTAQHPKLRKRTNSTINNRNSTSNNSASSTRDRNIVKERRTHESIMRTTTKTSLSTVTPVIEVIKKKTKEITLTNQHHKTADEFNKQTKYNKVQRDDFFGINLRTRTISTTIPPLNHSIGSTTVQPNRPRSRRGRPPRQKNINVEANVPKSPVPASLDRLQRKRSVNQCNGNSNVQKNQNKNVTVINIDADCRNSLLSGDEKNEDCVIVDVVCKKKINSRKRKQSDIGEAVARKRICNNQKGSLVKEKNLIEKSLPKKPALVVKTVNYGFLSGYDFIKPYRQHTGSNPFPSTLYGRTNWPISWEYSASSLTSHVQKKVSKDILRKIRLICNNGTITKPLNAISAPKKKSTLKKNQPSVVQIRDSSSKLTKLASIVKRQKGRPPGRKNKLIQSVKSSCPRKSPRQHASTLAAIMSTKTSNSDKLVNQPDNLMDFDVDCNINSLDNEGPCILTMAVPNLEHNMSSECDRHHGQLDDKPGNIKSRRRRRCRSITPSPPKLCAQIPLTQRAPVNTLDHEVVKLRTKHVDVVKRRARDERLRTAFVYQQLQKIQEIAEENRCELLKNVLPNLNEKELGYQFSSSSVLLQTGSSQDQVWSTQMDNDLDLEEPNNMSLQIMYEQTGDKRFLCTDLTNETLQIYYQQRELALAERLTNNYNSETVSSDLGIDTINASNKRKKKRPNMTGWPKEKRRKVVSNNTTSVISSEPLNGNNDVGRNNIAKRRKAAEKQKLRRQRLKLEQQHLVKNKLKIKESTKIIPKRRPGRPKSLKKKNKPETYQRSPSLSSNSTVSSTISSKCTIKEKKLRKQKQKRLHIENKKVTEVVPTGEPNRVVKRSCGRPRGSGWRQRLKLELLQRHRNQTSLSSVQQKENVQEQISTGKLKCVISTRNNRMKLLSTSGSSTSATSSQKKTIGNKSKKPTDSYNVSSSCLVPLPVTEVIGKATRTTAKRKRLVGSWEVGRPKRYTTNHGRNSNCVEEDCCFVGSQPFEQHCPGVGGLSHNTVLENRHDHQKENSNTFF</sequence>
<feature type="region of interest" description="Disordered" evidence="1">
    <location>
        <begin position="256"/>
        <end position="297"/>
    </location>
</feature>
<feature type="compositionally biased region" description="Basic residues" evidence="1">
    <location>
        <begin position="942"/>
        <end position="951"/>
    </location>
</feature>
<dbReference type="AlphaFoldDB" id="A0A5E4LYW9"/>
<dbReference type="OrthoDB" id="6615513at2759"/>
<keyword evidence="3" id="KW-1185">Reference proteome</keyword>
<evidence type="ECO:0000256" key="1">
    <source>
        <dbReference type="SAM" id="MobiDB-lite"/>
    </source>
</evidence>
<feature type="compositionally biased region" description="Basic residues" evidence="1">
    <location>
        <begin position="897"/>
        <end position="912"/>
    </location>
</feature>
<feature type="region of interest" description="Disordered" evidence="1">
    <location>
        <begin position="24"/>
        <end position="64"/>
    </location>
</feature>
<feature type="region of interest" description="Disordered" evidence="1">
    <location>
        <begin position="146"/>
        <end position="179"/>
    </location>
</feature>
<feature type="compositionally biased region" description="Polar residues" evidence="1">
    <location>
        <begin position="29"/>
        <end position="38"/>
    </location>
</feature>
<accession>A0A5E4LYW9</accession>
<feature type="compositionally biased region" description="Polar residues" evidence="1">
    <location>
        <begin position="846"/>
        <end position="855"/>
    </location>
</feature>
<feature type="compositionally biased region" description="Low complexity" evidence="1">
    <location>
        <begin position="157"/>
        <end position="173"/>
    </location>
</feature>